<dbReference type="AlphaFoldDB" id="A0A0A2WEQ7"/>
<feature type="transmembrane region" description="Helical" evidence="1">
    <location>
        <begin position="186"/>
        <end position="206"/>
    </location>
</feature>
<feature type="transmembrane region" description="Helical" evidence="1">
    <location>
        <begin position="227"/>
        <end position="245"/>
    </location>
</feature>
<feature type="transmembrane region" description="Helical" evidence="1">
    <location>
        <begin position="12"/>
        <end position="34"/>
    </location>
</feature>
<dbReference type="STRING" id="1300345.LF41_1593"/>
<keyword evidence="2" id="KW-0808">Transferase</keyword>
<evidence type="ECO:0000256" key="1">
    <source>
        <dbReference type="SAM" id="Phobius"/>
    </source>
</evidence>
<keyword evidence="1" id="KW-0472">Membrane</keyword>
<dbReference type="PANTHER" id="PTHR43535">
    <property type="entry name" value="PHOSPHATIDATE CYTIDYLYLTRANSFERASE"/>
    <property type="match status" value="1"/>
</dbReference>
<dbReference type="PATRIC" id="fig|1300345.3.peg.2662"/>
<dbReference type="eggNOG" id="COG4589">
    <property type="taxonomic scope" value="Bacteria"/>
</dbReference>
<evidence type="ECO:0000313" key="2">
    <source>
        <dbReference type="EMBL" id="KGQ18238.1"/>
    </source>
</evidence>
<feature type="transmembrane region" description="Helical" evidence="1">
    <location>
        <begin position="54"/>
        <end position="84"/>
    </location>
</feature>
<proteinExistence type="predicted"/>
<keyword evidence="3" id="KW-1185">Reference proteome</keyword>
<accession>A0A0A2WEQ7</accession>
<name>A0A0A2WEQ7_9GAMM</name>
<feature type="transmembrane region" description="Helical" evidence="1">
    <location>
        <begin position="96"/>
        <end position="115"/>
    </location>
</feature>
<dbReference type="EMBL" id="JRKJ01000021">
    <property type="protein sequence ID" value="KGQ18238.1"/>
    <property type="molecule type" value="Genomic_DNA"/>
</dbReference>
<keyword evidence="2" id="KW-0548">Nucleotidyltransferase</keyword>
<dbReference type="GO" id="GO:0005886">
    <property type="term" value="C:plasma membrane"/>
    <property type="evidence" value="ECO:0007669"/>
    <property type="project" value="TreeGrafter"/>
</dbReference>
<sequence>MIEFLRQWPQTVLLFGGIFAVLILATAIAEALRWRTRGRPNTVVDNLVARIRAWWVMAAVMAAAFWLGRTGMIVLFALVSLFALREFITLTPTRRNDYWALAVAFYLVLPGQYWLVYTDWYGMYTLLIPVYAFLLLPILSTHGGDTTAFLERTSKVQWGLMICVFCISHVPALLNLHIPGFEGRNLLLIAFLVIVVQSSDVLQYLWGKLAGKHLIAPRLSPSKTVEGFVGGVASATALGAALWWITPFTPWQAAGLALVVNLMGFWGGLVMSAIKRDRGIKDWGHMIEGHGGVLDRLDSVCFAAPVFFHFIRYWWT</sequence>
<dbReference type="GO" id="GO:0016779">
    <property type="term" value="F:nucleotidyltransferase activity"/>
    <property type="evidence" value="ECO:0007669"/>
    <property type="project" value="UniProtKB-KW"/>
</dbReference>
<protein>
    <submittedName>
        <fullName evidence="2">Phosphatidate cytidylyltransferase</fullName>
    </submittedName>
</protein>
<reference evidence="2 3" key="1">
    <citation type="submission" date="2014-09" db="EMBL/GenBank/DDBJ databases">
        <title>Genome sequences of Lysobacter dokdonensis DS-58.</title>
        <authorList>
            <person name="Kim J.F."/>
            <person name="Kwak M.-J."/>
        </authorList>
    </citation>
    <scope>NUCLEOTIDE SEQUENCE [LARGE SCALE GENOMIC DNA]</scope>
    <source>
        <strain evidence="2 3">DS-58</strain>
    </source>
</reference>
<feature type="transmembrane region" description="Helical" evidence="1">
    <location>
        <begin position="251"/>
        <end position="274"/>
    </location>
</feature>
<feature type="transmembrane region" description="Helical" evidence="1">
    <location>
        <begin position="156"/>
        <end position="174"/>
    </location>
</feature>
<evidence type="ECO:0000313" key="3">
    <source>
        <dbReference type="Proteomes" id="UP000030518"/>
    </source>
</evidence>
<keyword evidence="1" id="KW-1133">Transmembrane helix</keyword>
<feature type="transmembrane region" description="Helical" evidence="1">
    <location>
        <begin position="121"/>
        <end position="144"/>
    </location>
</feature>
<organism evidence="2 3">
    <name type="scientific">Lysobacter dokdonensis DS-58</name>
    <dbReference type="NCBI Taxonomy" id="1300345"/>
    <lineage>
        <taxon>Bacteria</taxon>
        <taxon>Pseudomonadati</taxon>
        <taxon>Pseudomonadota</taxon>
        <taxon>Gammaproteobacteria</taxon>
        <taxon>Lysobacterales</taxon>
        <taxon>Lysobacteraceae</taxon>
        <taxon>Noviluteimonas</taxon>
    </lineage>
</organism>
<dbReference type="Pfam" id="PF01148">
    <property type="entry name" value="CTP_transf_1"/>
    <property type="match status" value="1"/>
</dbReference>
<dbReference type="GO" id="GO:0009273">
    <property type="term" value="P:peptidoglycan-based cell wall biogenesis"/>
    <property type="evidence" value="ECO:0007669"/>
    <property type="project" value="TreeGrafter"/>
</dbReference>
<comment type="caution">
    <text evidence="2">The sequence shown here is derived from an EMBL/GenBank/DDBJ whole genome shotgun (WGS) entry which is preliminary data.</text>
</comment>
<dbReference type="PANTHER" id="PTHR43535:SF1">
    <property type="entry name" value="PHOSPHATIDATE CYTIDYLYLTRANSFERASE"/>
    <property type="match status" value="1"/>
</dbReference>
<gene>
    <name evidence="2" type="ORF">LF41_1593</name>
</gene>
<dbReference type="RefSeq" id="WP_036170645.1">
    <property type="nucleotide sequence ID" value="NZ_JRKJ01000021.1"/>
</dbReference>
<dbReference type="Proteomes" id="UP000030518">
    <property type="component" value="Unassembled WGS sequence"/>
</dbReference>
<dbReference type="OrthoDB" id="9799199at2"/>
<keyword evidence="1" id="KW-0812">Transmembrane</keyword>